<evidence type="ECO:0000256" key="2">
    <source>
        <dbReference type="ARBA" id="ARBA00022490"/>
    </source>
</evidence>
<dbReference type="PROSITE" id="PS00411">
    <property type="entry name" value="KINESIN_MOTOR_1"/>
    <property type="match status" value="1"/>
</dbReference>
<dbReference type="EMBL" id="ADTU01002061">
    <property type="status" value="NOT_ANNOTATED_CDS"/>
    <property type="molecule type" value="Genomic_DNA"/>
</dbReference>
<comment type="subcellular location">
    <subcellularLocation>
        <location evidence="1">Cytoplasm</location>
        <location evidence="1">Cytoskeleton</location>
        <location evidence="1">Spindle</location>
    </subcellularLocation>
</comment>
<dbReference type="GO" id="GO:0007018">
    <property type="term" value="P:microtubule-based movement"/>
    <property type="evidence" value="ECO:0007669"/>
    <property type="project" value="InterPro"/>
</dbReference>
<keyword evidence="16" id="KW-1185">Reference proteome</keyword>
<evidence type="ECO:0000256" key="5">
    <source>
        <dbReference type="ARBA" id="ARBA00022741"/>
    </source>
</evidence>
<dbReference type="KEGG" id="acep:105621123"/>
<evidence type="ECO:0000256" key="12">
    <source>
        <dbReference type="SAM" id="Coils"/>
    </source>
</evidence>
<dbReference type="eggNOG" id="KOG0247">
    <property type="taxonomic scope" value="Eukaryota"/>
</dbReference>
<dbReference type="EnsemblMetazoa" id="XM_012202597.1">
    <property type="protein sequence ID" value="XP_012057987.1"/>
    <property type="gene ID" value="LOC105621123"/>
</dbReference>
<feature type="binding site" evidence="10">
    <location>
        <begin position="112"/>
        <end position="119"/>
    </location>
    <ligand>
        <name>ATP</name>
        <dbReference type="ChEBI" id="CHEBI:30616"/>
    </ligand>
</feature>
<dbReference type="GO" id="GO:0005876">
    <property type="term" value="C:spindle microtubule"/>
    <property type="evidence" value="ECO:0007669"/>
    <property type="project" value="TreeGrafter"/>
</dbReference>
<feature type="region of interest" description="Disordered" evidence="13">
    <location>
        <begin position="1"/>
        <end position="25"/>
    </location>
</feature>
<evidence type="ECO:0000313" key="15">
    <source>
        <dbReference type="EnsemblMetazoa" id="XP_012057987.1"/>
    </source>
</evidence>
<sequence>MKPARSKTPARKPISRPKGSNMMSKDPVQVYCRLRPMQSLTDVSCMTVESDKIVVIMPPGSTVNFRTNKEIKTTFSHVFKSDVTQREIFETVALPLVENLINGRNGLLFTYGVTGSGKTYTMTGEPQDAGIMPRCLDVIFNTIANYQTKKFVFKPDKLNGFDIQSQTDAMLERQFQAGLLQRARFDKHHKVDSDGDSKPVVAHKRNESQSVSVEADNAYAVFVTYVEIYNNSVYDLLDEDYARTKTLQSKIVREDGNKNMYVHAVTEIEVKSAEEAFELFQRGQWKRHVEYTALNAESSRSHSVFTIRLVQAPLDSEGEQVMQTKQVVCVSQLSLVDLAGSERTNRTKNTGQRLREAGNINNSLMTLRSCLEILRENQNQGTNKIVPYRDSKLTHLFKNYFDGEGQVRMIVCVNPRADDYDETIQVMKFAEMTQEVHITRPTTVKLDLGFTPGRRQANKIFKEARSKLEKEGRPEAADLNIDLGLVYSLGGSFPQLETITSDNDQMIQSLIQYLEQRINKRNILRADLQKKQDDFRRTLMGIEQENVNLKIEAASLKAANIQQKRKISAFEGHVCKSEKQIDDLLRKLNSANERIQILEQELKDRDLALNQRLIDKQRVKQRYNTKMQVETDKLNREFEMRLRQQREHLQNQVKKKDEQLRRVHQIVLDNDINSASKNQAPESTTRVVSPVRDTRVSRKDGIPVSNPRYRRSQSADTWIDHRPQPLVPVGTILQPLMQRRRSVTQLTSPKEIMDGASRYCLVAQEHDTDGELETKLYKGDILPTSGGGAQVVFNDMECLKQSSPKARKRTGPQEEGMDQVDISTLTETKRPRV</sequence>
<feature type="coiled-coil region" evidence="12">
    <location>
        <begin position="525"/>
        <end position="608"/>
    </location>
</feature>
<organism evidence="15 16">
    <name type="scientific">Atta cephalotes</name>
    <name type="common">Leafcutter ant</name>
    <dbReference type="NCBI Taxonomy" id="12957"/>
    <lineage>
        <taxon>Eukaryota</taxon>
        <taxon>Metazoa</taxon>
        <taxon>Ecdysozoa</taxon>
        <taxon>Arthropoda</taxon>
        <taxon>Hexapoda</taxon>
        <taxon>Insecta</taxon>
        <taxon>Pterygota</taxon>
        <taxon>Neoptera</taxon>
        <taxon>Endopterygota</taxon>
        <taxon>Hymenoptera</taxon>
        <taxon>Apocrita</taxon>
        <taxon>Aculeata</taxon>
        <taxon>Formicoidea</taxon>
        <taxon>Formicidae</taxon>
        <taxon>Myrmicinae</taxon>
        <taxon>Atta</taxon>
    </lineage>
</organism>
<dbReference type="STRING" id="12957.A0A158NKC9"/>
<dbReference type="SMART" id="SM00129">
    <property type="entry name" value="KISc"/>
    <property type="match status" value="1"/>
</dbReference>
<dbReference type="InterPro" id="IPR019821">
    <property type="entry name" value="Kinesin_motor_CS"/>
</dbReference>
<dbReference type="PRINTS" id="PR00380">
    <property type="entry name" value="KINESINHEAVY"/>
</dbReference>
<dbReference type="PANTHER" id="PTHR47970">
    <property type="entry name" value="KINESIN-LIKE PROTEIN KIF11"/>
    <property type="match status" value="1"/>
</dbReference>
<evidence type="ECO:0000256" key="6">
    <source>
        <dbReference type="ARBA" id="ARBA00022840"/>
    </source>
</evidence>
<feature type="compositionally biased region" description="Basic residues" evidence="13">
    <location>
        <begin position="1"/>
        <end position="15"/>
    </location>
</feature>
<dbReference type="InterPro" id="IPR038105">
    <property type="entry name" value="Kif23_Arf-bd_sf"/>
</dbReference>
<keyword evidence="5 10" id="KW-0547">Nucleotide-binding</keyword>
<dbReference type="Pfam" id="PF00225">
    <property type="entry name" value="Kinesin"/>
    <property type="match status" value="1"/>
</dbReference>
<dbReference type="PROSITE" id="PS50067">
    <property type="entry name" value="KINESIN_MOTOR_2"/>
    <property type="match status" value="1"/>
</dbReference>
<evidence type="ECO:0000256" key="1">
    <source>
        <dbReference type="ARBA" id="ARBA00004186"/>
    </source>
</evidence>
<keyword evidence="6 10" id="KW-0067">ATP-binding</keyword>
<keyword evidence="8 10" id="KW-0505">Motor protein</keyword>
<feature type="domain" description="Kinesin motor" evidence="14">
    <location>
        <begin position="27"/>
        <end position="436"/>
    </location>
</feature>
<dbReference type="InterPro" id="IPR032384">
    <property type="entry name" value="Kif23_Arf-bd"/>
</dbReference>
<feature type="compositionally biased region" description="Polar residues" evidence="13">
    <location>
        <begin position="675"/>
        <end position="687"/>
    </location>
</feature>
<evidence type="ECO:0000256" key="8">
    <source>
        <dbReference type="ARBA" id="ARBA00023175"/>
    </source>
</evidence>
<dbReference type="GO" id="GO:0072686">
    <property type="term" value="C:mitotic spindle"/>
    <property type="evidence" value="ECO:0007669"/>
    <property type="project" value="TreeGrafter"/>
</dbReference>
<dbReference type="GO" id="GO:0005524">
    <property type="term" value="F:ATP binding"/>
    <property type="evidence" value="ECO:0007669"/>
    <property type="project" value="UniProtKB-UniRule"/>
</dbReference>
<accession>A0A158NKC9</accession>
<keyword evidence="9" id="KW-0206">Cytoskeleton</keyword>
<dbReference type="Proteomes" id="UP000005205">
    <property type="component" value="Unassembled WGS sequence"/>
</dbReference>
<gene>
    <name evidence="15" type="primary">105621123</name>
</gene>
<dbReference type="OrthoDB" id="2403182at2759"/>
<keyword evidence="3" id="KW-0597">Phosphoprotein</keyword>
<comment type="similarity">
    <text evidence="10 11">Belongs to the TRAFAC class myosin-kinesin ATPase superfamily. Kinesin family.</text>
</comment>
<dbReference type="CDD" id="cd01368">
    <property type="entry name" value="KISc_KIF23_like"/>
    <property type="match status" value="1"/>
</dbReference>
<dbReference type="AlphaFoldDB" id="A0A158NKC9"/>
<dbReference type="GO" id="GO:0090307">
    <property type="term" value="P:mitotic spindle assembly"/>
    <property type="evidence" value="ECO:0007669"/>
    <property type="project" value="TreeGrafter"/>
</dbReference>
<evidence type="ECO:0000256" key="10">
    <source>
        <dbReference type="PROSITE-ProRule" id="PRU00283"/>
    </source>
</evidence>
<dbReference type="EMBL" id="ADTU01002060">
    <property type="status" value="NOT_ANNOTATED_CDS"/>
    <property type="molecule type" value="Genomic_DNA"/>
</dbReference>
<dbReference type="GO" id="GO:0051231">
    <property type="term" value="P:spindle elongation"/>
    <property type="evidence" value="ECO:0007669"/>
    <property type="project" value="TreeGrafter"/>
</dbReference>
<dbReference type="GO" id="GO:0008574">
    <property type="term" value="F:plus-end-directed microtubule motor activity"/>
    <property type="evidence" value="ECO:0007669"/>
    <property type="project" value="TreeGrafter"/>
</dbReference>
<keyword evidence="4 11" id="KW-0493">Microtubule</keyword>
<feature type="region of interest" description="Disordered" evidence="13">
    <location>
        <begin position="800"/>
        <end position="833"/>
    </location>
</feature>
<keyword evidence="7 12" id="KW-0175">Coiled coil</keyword>
<dbReference type="GO" id="GO:0005634">
    <property type="term" value="C:nucleus"/>
    <property type="evidence" value="ECO:0007669"/>
    <property type="project" value="TreeGrafter"/>
</dbReference>
<evidence type="ECO:0000256" key="3">
    <source>
        <dbReference type="ARBA" id="ARBA00022553"/>
    </source>
</evidence>
<proteinExistence type="inferred from homology"/>
<keyword evidence="2" id="KW-0963">Cytoplasm</keyword>
<evidence type="ECO:0000259" key="14">
    <source>
        <dbReference type="PROSITE" id="PS50067"/>
    </source>
</evidence>
<dbReference type="InterPro" id="IPR036961">
    <property type="entry name" value="Kinesin_motor_dom_sf"/>
</dbReference>
<evidence type="ECO:0000256" key="9">
    <source>
        <dbReference type="ARBA" id="ARBA00023212"/>
    </source>
</evidence>
<dbReference type="Pfam" id="PF16540">
    <property type="entry name" value="MKLP1_Arf_bdg"/>
    <property type="match status" value="1"/>
</dbReference>
<name>A0A158NKC9_ATTCE</name>
<dbReference type="GO" id="GO:0008017">
    <property type="term" value="F:microtubule binding"/>
    <property type="evidence" value="ECO:0007669"/>
    <property type="project" value="InterPro"/>
</dbReference>
<evidence type="ECO:0000256" key="4">
    <source>
        <dbReference type="ARBA" id="ARBA00022701"/>
    </source>
</evidence>
<evidence type="ECO:0000256" key="7">
    <source>
        <dbReference type="ARBA" id="ARBA00023054"/>
    </source>
</evidence>
<dbReference type="FunCoup" id="A0A158NKC9">
    <property type="interactions" value="495"/>
</dbReference>
<evidence type="ECO:0000256" key="11">
    <source>
        <dbReference type="RuleBase" id="RU000394"/>
    </source>
</evidence>
<feature type="region of interest" description="Disordered" evidence="13">
    <location>
        <begin position="675"/>
        <end position="709"/>
    </location>
</feature>
<dbReference type="SUPFAM" id="SSF52540">
    <property type="entry name" value="P-loop containing nucleoside triphosphate hydrolases"/>
    <property type="match status" value="1"/>
</dbReference>
<evidence type="ECO:0000256" key="13">
    <source>
        <dbReference type="SAM" id="MobiDB-lite"/>
    </source>
</evidence>
<evidence type="ECO:0000313" key="16">
    <source>
        <dbReference type="Proteomes" id="UP000005205"/>
    </source>
</evidence>
<dbReference type="Gene3D" id="3.40.850.10">
    <property type="entry name" value="Kinesin motor domain"/>
    <property type="match status" value="1"/>
</dbReference>
<reference evidence="15" key="2">
    <citation type="submission" date="2016-04" db="UniProtKB">
        <authorList>
            <consortium name="EnsemblMetazoa"/>
        </authorList>
    </citation>
    <scope>IDENTIFICATION</scope>
</reference>
<dbReference type="InterPro" id="IPR047149">
    <property type="entry name" value="KIF11-like"/>
</dbReference>
<dbReference type="InParanoid" id="A0A158NKC9"/>
<reference evidence="16" key="1">
    <citation type="journal article" date="2011" name="PLoS Genet.">
        <title>The genome sequence of the leaf-cutter ant Atta cephalotes reveals insights into its obligate symbiotic lifestyle.</title>
        <authorList>
            <person name="Suen G."/>
            <person name="Teiling C."/>
            <person name="Li L."/>
            <person name="Holt C."/>
            <person name="Abouheif E."/>
            <person name="Bornberg-Bauer E."/>
            <person name="Bouffard P."/>
            <person name="Caldera E.J."/>
            <person name="Cash E."/>
            <person name="Cavanaugh A."/>
            <person name="Denas O."/>
            <person name="Elhaik E."/>
            <person name="Fave M.J."/>
            <person name="Gadau J."/>
            <person name="Gibson J.D."/>
            <person name="Graur D."/>
            <person name="Grubbs K.J."/>
            <person name="Hagen D.E."/>
            <person name="Harkins T.T."/>
            <person name="Helmkampf M."/>
            <person name="Hu H."/>
            <person name="Johnson B.R."/>
            <person name="Kim J."/>
            <person name="Marsh S.E."/>
            <person name="Moeller J.A."/>
            <person name="Munoz-Torres M.C."/>
            <person name="Murphy M.C."/>
            <person name="Naughton M.C."/>
            <person name="Nigam S."/>
            <person name="Overson R."/>
            <person name="Rajakumar R."/>
            <person name="Reese J.T."/>
            <person name="Scott J.J."/>
            <person name="Smith C.R."/>
            <person name="Tao S."/>
            <person name="Tsutsui N.D."/>
            <person name="Viljakainen L."/>
            <person name="Wissler L."/>
            <person name="Yandell M.D."/>
            <person name="Zimmer F."/>
            <person name="Taylor J."/>
            <person name="Slater S.C."/>
            <person name="Clifton S.W."/>
            <person name="Warren W.C."/>
            <person name="Elsik C.G."/>
            <person name="Smith C.D."/>
            <person name="Weinstock G.M."/>
            <person name="Gerardo N.M."/>
            <person name="Currie C.R."/>
        </authorList>
    </citation>
    <scope>NUCLEOTIDE SEQUENCE [LARGE SCALE GENOMIC DNA]</scope>
</reference>
<dbReference type="Gene3D" id="2.60.40.4330">
    <property type="entry name" value="Kinesin-like protein Kif23, Arf6-interacting domain"/>
    <property type="match status" value="1"/>
</dbReference>
<dbReference type="InterPro" id="IPR001752">
    <property type="entry name" value="Kinesin_motor_dom"/>
</dbReference>
<dbReference type="InterPro" id="IPR027417">
    <property type="entry name" value="P-loop_NTPase"/>
</dbReference>
<feature type="coiled-coil region" evidence="12">
    <location>
        <begin position="639"/>
        <end position="666"/>
    </location>
</feature>
<feature type="compositionally biased region" description="Basic and acidic residues" evidence="13">
    <location>
        <begin position="692"/>
        <end position="701"/>
    </location>
</feature>
<protein>
    <recommendedName>
        <fullName evidence="11">Kinesin-like protein</fullName>
    </recommendedName>
</protein>
<dbReference type="PANTHER" id="PTHR47970:SF29">
    <property type="entry name" value="KINESIN FAMILY MEMBER 20B"/>
    <property type="match status" value="1"/>
</dbReference>